<name>A0A8S2ZG78_9BILA</name>
<comment type="caution">
    <text evidence="1">The sequence shown here is derived from an EMBL/GenBank/DDBJ whole genome shotgun (WGS) entry which is preliminary data.</text>
</comment>
<evidence type="ECO:0000313" key="2">
    <source>
        <dbReference type="Proteomes" id="UP000681720"/>
    </source>
</evidence>
<sequence>RLYGTGVYVNKIRPNGPAELEGTLVPCMRIYKVCQMLTIEQLNHLNT</sequence>
<feature type="non-terminal residue" evidence="1">
    <location>
        <position position="1"/>
    </location>
</feature>
<evidence type="ECO:0000313" key="1">
    <source>
        <dbReference type="EMBL" id="CAF4626415.1"/>
    </source>
</evidence>
<dbReference type="Proteomes" id="UP000681720">
    <property type="component" value="Unassembled WGS sequence"/>
</dbReference>
<dbReference type="EMBL" id="CAJOBJ010109876">
    <property type="protein sequence ID" value="CAF4626415.1"/>
    <property type="molecule type" value="Genomic_DNA"/>
</dbReference>
<reference evidence="1" key="1">
    <citation type="submission" date="2021-02" db="EMBL/GenBank/DDBJ databases">
        <authorList>
            <person name="Nowell W R."/>
        </authorList>
    </citation>
    <scope>NUCLEOTIDE SEQUENCE</scope>
</reference>
<dbReference type="AlphaFoldDB" id="A0A8S2ZG78"/>
<proteinExistence type="predicted"/>
<protein>
    <submittedName>
        <fullName evidence="1">Uncharacterized protein</fullName>
    </submittedName>
</protein>
<dbReference type="SUPFAM" id="SSF50156">
    <property type="entry name" value="PDZ domain-like"/>
    <property type="match status" value="1"/>
</dbReference>
<dbReference type="InterPro" id="IPR036034">
    <property type="entry name" value="PDZ_sf"/>
</dbReference>
<gene>
    <name evidence="1" type="ORF">GIL414_LOCUS40007</name>
</gene>
<accession>A0A8S2ZG78</accession>
<organism evidence="1 2">
    <name type="scientific">Rotaria magnacalcarata</name>
    <dbReference type="NCBI Taxonomy" id="392030"/>
    <lineage>
        <taxon>Eukaryota</taxon>
        <taxon>Metazoa</taxon>
        <taxon>Spiralia</taxon>
        <taxon>Gnathifera</taxon>
        <taxon>Rotifera</taxon>
        <taxon>Eurotatoria</taxon>
        <taxon>Bdelloidea</taxon>
        <taxon>Philodinida</taxon>
        <taxon>Philodinidae</taxon>
        <taxon>Rotaria</taxon>
    </lineage>
</organism>